<evidence type="ECO:0000256" key="5">
    <source>
        <dbReference type="ARBA" id="ARBA00022771"/>
    </source>
</evidence>
<dbReference type="GO" id="GO:0061630">
    <property type="term" value="F:ubiquitin protein ligase activity"/>
    <property type="evidence" value="ECO:0007669"/>
    <property type="project" value="UniProtKB-EC"/>
</dbReference>
<dbReference type="AlphaFoldDB" id="A0A9N7N4D8"/>
<evidence type="ECO:0000256" key="4">
    <source>
        <dbReference type="ARBA" id="ARBA00022723"/>
    </source>
</evidence>
<organism evidence="10 11">
    <name type="scientific">Striga hermonthica</name>
    <name type="common">Purple witchweed</name>
    <name type="synonym">Buchnera hermonthica</name>
    <dbReference type="NCBI Taxonomy" id="68872"/>
    <lineage>
        <taxon>Eukaryota</taxon>
        <taxon>Viridiplantae</taxon>
        <taxon>Streptophyta</taxon>
        <taxon>Embryophyta</taxon>
        <taxon>Tracheophyta</taxon>
        <taxon>Spermatophyta</taxon>
        <taxon>Magnoliopsida</taxon>
        <taxon>eudicotyledons</taxon>
        <taxon>Gunneridae</taxon>
        <taxon>Pentapetalae</taxon>
        <taxon>asterids</taxon>
        <taxon>lamiids</taxon>
        <taxon>Lamiales</taxon>
        <taxon>Orobanchaceae</taxon>
        <taxon>Buchnereae</taxon>
        <taxon>Striga</taxon>
    </lineage>
</organism>
<evidence type="ECO:0000256" key="8">
    <source>
        <dbReference type="PROSITE-ProRule" id="PRU00175"/>
    </source>
</evidence>
<dbReference type="GO" id="GO:0005737">
    <property type="term" value="C:cytoplasm"/>
    <property type="evidence" value="ECO:0007669"/>
    <property type="project" value="TreeGrafter"/>
</dbReference>
<name>A0A9N7N4D8_STRHE</name>
<keyword evidence="5 8" id="KW-0863">Zinc-finger</keyword>
<evidence type="ECO:0000313" key="11">
    <source>
        <dbReference type="Proteomes" id="UP001153555"/>
    </source>
</evidence>
<keyword evidence="4" id="KW-0479">Metal-binding</keyword>
<dbReference type="SUPFAM" id="SSF57850">
    <property type="entry name" value="RING/U-box"/>
    <property type="match status" value="1"/>
</dbReference>
<dbReference type="InterPro" id="IPR001841">
    <property type="entry name" value="Znf_RING"/>
</dbReference>
<keyword evidence="3" id="KW-0808">Transferase</keyword>
<dbReference type="PANTHER" id="PTHR15710">
    <property type="entry name" value="E3 UBIQUITIN-PROTEIN LIGASE PRAJA"/>
    <property type="match status" value="1"/>
</dbReference>
<evidence type="ECO:0000256" key="3">
    <source>
        <dbReference type="ARBA" id="ARBA00022679"/>
    </source>
</evidence>
<dbReference type="EC" id="2.3.2.27" evidence="2"/>
<dbReference type="FunFam" id="3.30.40.10:FF:000127">
    <property type="entry name" value="E3 ubiquitin-protein ligase RNF181"/>
    <property type="match status" value="1"/>
</dbReference>
<evidence type="ECO:0000256" key="1">
    <source>
        <dbReference type="ARBA" id="ARBA00000900"/>
    </source>
</evidence>
<dbReference type="Pfam" id="PF13639">
    <property type="entry name" value="zf-RING_2"/>
    <property type="match status" value="1"/>
</dbReference>
<dbReference type="Gene3D" id="3.30.40.10">
    <property type="entry name" value="Zinc/RING finger domain, C3HC4 (zinc finger)"/>
    <property type="match status" value="1"/>
</dbReference>
<keyword evidence="11" id="KW-1185">Reference proteome</keyword>
<dbReference type="GO" id="GO:0008270">
    <property type="term" value="F:zinc ion binding"/>
    <property type="evidence" value="ECO:0007669"/>
    <property type="project" value="UniProtKB-KW"/>
</dbReference>
<evidence type="ECO:0000259" key="9">
    <source>
        <dbReference type="PROSITE" id="PS50089"/>
    </source>
</evidence>
<feature type="domain" description="RING-type" evidence="9">
    <location>
        <begin position="102"/>
        <end position="143"/>
    </location>
</feature>
<gene>
    <name evidence="10" type="ORF">SHERM_19800</name>
</gene>
<accession>A0A9N7N4D8</accession>
<evidence type="ECO:0000256" key="7">
    <source>
        <dbReference type="ARBA" id="ARBA00022833"/>
    </source>
</evidence>
<dbReference type="EMBL" id="CACSLK010023397">
    <property type="protein sequence ID" value="CAA0822315.1"/>
    <property type="molecule type" value="Genomic_DNA"/>
</dbReference>
<sequence length="197" mass="21989">MASEADFSSEPLTTFIEHLMANSHRGHRDISFLLPLIMGLTSTSPPHETQDQAGPFEPRGRFILVSPFATEINGGQNGRPPASKASIEALESVEIENDDDQCVVCLEDWEIGEKARKMPCGHRFHGECVERWLRIHGSCPVCRYEMPVEEDEDGDKKVGDGESRRGIWVGFGFGWVDSSVRNLSSGFPHSDQEMQQD</sequence>
<evidence type="ECO:0000313" key="10">
    <source>
        <dbReference type="EMBL" id="CAA0822315.1"/>
    </source>
</evidence>
<dbReference type="GO" id="GO:0016567">
    <property type="term" value="P:protein ubiquitination"/>
    <property type="evidence" value="ECO:0007669"/>
    <property type="project" value="TreeGrafter"/>
</dbReference>
<dbReference type="InterPro" id="IPR013083">
    <property type="entry name" value="Znf_RING/FYVE/PHD"/>
</dbReference>
<dbReference type="PROSITE" id="PS50089">
    <property type="entry name" value="ZF_RING_2"/>
    <property type="match status" value="1"/>
</dbReference>
<proteinExistence type="predicted"/>
<dbReference type="OrthoDB" id="8062037at2759"/>
<keyword evidence="7" id="KW-0862">Zinc</keyword>
<evidence type="ECO:0000256" key="2">
    <source>
        <dbReference type="ARBA" id="ARBA00012483"/>
    </source>
</evidence>
<dbReference type="SMART" id="SM00184">
    <property type="entry name" value="RING"/>
    <property type="match status" value="1"/>
</dbReference>
<keyword evidence="6" id="KW-0833">Ubl conjugation pathway</keyword>
<evidence type="ECO:0000256" key="6">
    <source>
        <dbReference type="ARBA" id="ARBA00022786"/>
    </source>
</evidence>
<protein>
    <recommendedName>
        <fullName evidence="2">RING-type E3 ubiquitin transferase</fullName>
        <ecNumber evidence="2">2.3.2.27</ecNumber>
    </recommendedName>
</protein>
<dbReference type="PANTHER" id="PTHR15710:SF132">
    <property type="entry name" value="E3 UBIQUITIN-PROTEIN LIGASE MPSR1"/>
    <property type="match status" value="1"/>
</dbReference>
<comment type="catalytic activity">
    <reaction evidence="1">
        <text>S-ubiquitinyl-[E2 ubiquitin-conjugating enzyme]-L-cysteine + [acceptor protein]-L-lysine = [E2 ubiquitin-conjugating enzyme]-L-cysteine + N(6)-ubiquitinyl-[acceptor protein]-L-lysine.</text>
        <dbReference type="EC" id="2.3.2.27"/>
    </reaction>
</comment>
<dbReference type="Proteomes" id="UP001153555">
    <property type="component" value="Unassembled WGS sequence"/>
</dbReference>
<reference evidence="10" key="1">
    <citation type="submission" date="2019-12" db="EMBL/GenBank/DDBJ databases">
        <authorList>
            <person name="Scholes J."/>
        </authorList>
    </citation>
    <scope>NUCLEOTIDE SEQUENCE</scope>
</reference>
<comment type="caution">
    <text evidence="10">The sequence shown here is derived from an EMBL/GenBank/DDBJ whole genome shotgun (WGS) entry which is preliminary data.</text>
</comment>